<dbReference type="GO" id="GO:0016787">
    <property type="term" value="F:hydrolase activity"/>
    <property type="evidence" value="ECO:0007669"/>
    <property type="project" value="UniProtKB-KW"/>
</dbReference>
<dbReference type="SUPFAM" id="SSF53474">
    <property type="entry name" value="alpha/beta-Hydrolases"/>
    <property type="match status" value="1"/>
</dbReference>
<protein>
    <submittedName>
        <fullName evidence="3">Pimeloyl-ACP methyl ester carboxylesterase</fullName>
    </submittedName>
</protein>
<dbReference type="PANTHER" id="PTHR43798">
    <property type="entry name" value="MONOACYLGLYCEROL LIPASE"/>
    <property type="match status" value="1"/>
</dbReference>
<dbReference type="PRINTS" id="PR00111">
    <property type="entry name" value="ABHYDROLASE"/>
</dbReference>
<dbReference type="InterPro" id="IPR029058">
    <property type="entry name" value="AB_hydrolase_fold"/>
</dbReference>
<evidence type="ECO:0000313" key="3">
    <source>
        <dbReference type="EMBL" id="MBB6448514.1"/>
    </source>
</evidence>
<feature type="domain" description="AB hydrolase-1" evidence="2">
    <location>
        <begin position="20"/>
        <end position="241"/>
    </location>
</feature>
<dbReference type="Proteomes" id="UP000568839">
    <property type="component" value="Unassembled WGS sequence"/>
</dbReference>
<organism evidence="3 4">
    <name type="scientific">Geomicrobium halophilum</name>
    <dbReference type="NCBI Taxonomy" id="549000"/>
    <lineage>
        <taxon>Bacteria</taxon>
        <taxon>Bacillati</taxon>
        <taxon>Bacillota</taxon>
        <taxon>Bacilli</taxon>
        <taxon>Bacillales</taxon>
        <taxon>Geomicrobium</taxon>
    </lineage>
</organism>
<proteinExistence type="predicted"/>
<dbReference type="InterPro" id="IPR050266">
    <property type="entry name" value="AB_hydrolase_sf"/>
</dbReference>
<dbReference type="Gene3D" id="3.40.50.1820">
    <property type="entry name" value="alpha/beta hydrolase"/>
    <property type="match status" value="1"/>
</dbReference>
<keyword evidence="4" id="KW-1185">Reference proteome</keyword>
<dbReference type="AlphaFoldDB" id="A0A841PLF2"/>
<dbReference type="Pfam" id="PF00561">
    <property type="entry name" value="Abhydrolase_1"/>
    <property type="match status" value="1"/>
</dbReference>
<reference evidence="3 4" key="1">
    <citation type="submission" date="2020-08" db="EMBL/GenBank/DDBJ databases">
        <title>Genomic Encyclopedia of Type Strains, Phase IV (KMG-IV): sequencing the most valuable type-strain genomes for metagenomic binning, comparative biology and taxonomic classification.</title>
        <authorList>
            <person name="Goeker M."/>
        </authorList>
    </citation>
    <scope>NUCLEOTIDE SEQUENCE [LARGE SCALE GENOMIC DNA]</scope>
    <source>
        <strain evidence="3 4">DSM 21769</strain>
    </source>
</reference>
<comment type="caution">
    <text evidence="3">The sequence shown here is derived from an EMBL/GenBank/DDBJ whole genome shotgun (WGS) entry which is preliminary data.</text>
</comment>
<gene>
    <name evidence="3" type="ORF">HNR44_000463</name>
</gene>
<name>A0A841PLF2_9BACL</name>
<dbReference type="RefSeq" id="WP_184402499.1">
    <property type="nucleotide sequence ID" value="NZ_JACHHJ010000001.1"/>
</dbReference>
<evidence type="ECO:0000259" key="2">
    <source>
        <dbReference type="Pfam" id="PF00561"/>
    </source>
</evidence>
<accession>A0A841PLF2</accession>
<evidence type="ECO:0000313" key="4">
    <source>
        <dbReference type="Proteomes" id="UP000568839"/>
    </source>
</evidence>
<keyword evidence="1" id="KW-0378">Hydrolase</keyword>
<dbReference type="EMBL" id="JACHHJ010000001">
    <property type="protein sequence ID" value="MBB6448514.1"/>
    <property type="molecule type" value="Genomic_DNA"/>
</dbReference>
<evidence type="ECO:0000256" key="1">
    <source>
        <dbReference type="ARBA" id="ARBA00022801"/>
    </source>
</evidence>
<dbReference type="InterPro" id="IPR000073">
    <property type="entry name" value="AB_hydrolase_1"/>
</dbReference>
<dbReference type="GO" id="GO:0016020">
    <property type="term" value="C:membrane"/>
    <property type="evidence" value="ECO:0007669"/>
    <property type="project" value="TreeGrafter"/>
</dbReference>
<sequence length="255" mass="29386">MPYYSVNGTDIYYSMRGKGPALIFTHGASWNHEQWVNQVKYFSKGYKVIVWDLRGHGYSSLPQGRVGHSSFSRDLIALLDHLQVEKAILCGHSLGGHISLQTAVKYPDRVEKLILIGTPFTNRFNLWEKFSLPLSRLWLQVLSMKRIGKMKGKKQSTLNPNNRFYIESATAMIPKQEWKRVWQAVIQMESRDDLKKISCPTLLLCGDQDRMMLRQQKIMVDEIPKSKFILIKDAQHGTNLDQSDAVNESIIQFIE</sequence>
<dbReference type="PANTHER" id="PTHR43798:SF31">
    <property type="entry name" value="AB HYDROLASE SUPERFAMILY PROTEIN YCLE"/>
    <property type="match status" value="1"/>
</dbReference>